<dbReference type="Gene3D" id="3.40.630.90">
    <property type="match status" value="1"/>
</dbReference>
<sequence>MHATQIELVEFTKDHLDGALALSRQAKWPHRREDWTMVLDLSTGVVALDRGRVVGTTLVTQFGQRAASINMVIVDEAMRGRGIGRRLMDFALQQSDGLECRLVATQDGLPLYEKLGFRVTGKVKQYQGIATGTSPNPDVSWATGDDAMEFVRMDQVASGLDRTRLMTFLGRNARIAVLRREGRMIGFAALRTFGRGEVIGPVVAMNVEDACQLLAFLFAERAGTFLRVDIPEAAGLAPWLNEHGLAQVGGGIAMRRGAAILDHMSAFHTFALASQALG</sequence>
<feature type="domain" description="N-acetyltransferase" evidence="1">
    <location>
        <begin position="6"/>
        <end position="138"/>
    </location>
</feature>
<dbReference type="Pfam" id="PF13508">
    <property type="entry name" value="Acetyltransf_7"/>
    <property type="match status" value="1"/>
</dbReference>
<protein>
    <submittedName>
        <fullName evidence="2">Putative N-acetyltransferase YhbS</fullName>
    </submittedName>
</protein>
<comment type="caution">
    <text evidence="2">The sequence shown here is derived from an EMBL/GenBank/DDBJ whole genome shotgun (WGS) entry which is preliminary data.</text>
</comment>
<dbReference type="Gene3D" id="3.40.630.30">
    <property type="match status" value="1"/>
</dbReference>
<organism evidence="2 3">
    <name type="scientific">Phyllobacterium myrsinacearum</name>
    <dbReference type="NCBI Taxonomy" id="28101"/>
    <lineage>
        <taxon>Bacteria</taxon>
        <taxon>Pseudomonadati</taxon>
        <taxon>Pseudomonadota</taxon>
        <taxon>Alphaproteobacteria</taxon>
        <taxon>Hyphomicrobiales</taxon>
        <taxon>Phyllobacteriaceae</taxon>
        <taxon>Phyllobacterium</taxon>
    </lineage>
</organism>
<dbReference type="EMBL" id="JACGXN010000004">
    <property type="protein sequence ID" value="MBA8879599.1"/>
    <property type="molecule type" value="Genomic_DNA"/>
</dbReference>
<evidence type="ECO:0000313" key="2">
    <source>
        <dbReference type="EMBL" id="MBA8879599.1"/>
    </source>
</evidence>
<dbReference type="Proteomes" id="UP000549052">
    <property type="component" value="Unassembled WGS sequence"/>
</dbReference>
<dbReference type="InterPro" id="IPR000182">
    <property type="entry name" value="GNAT_dom"/>
</dbReference>
<reference evidence="2 3" key="1">
    <citation type="submission" date="2020-07" db="EMBL/GenBank/DDBJ databases">
        <title>Genomic Encyclopedia of Type Strains, Phase IV (KMG-V): Genome sequencing to study the core and pangenomes of soil and plant-associated prokaryotes.</title>
        <authorList>
            <person name="Whitman W."/>
        </authorList>
    </citation>
    <scope>NUCLEOTIDE SEQUENCE [LARGE SCALE GENOMIC DNA]</scope>
    <source>
        <strain evidence="2 3">AN3</strain>
    </source>
</reference>
<dbReference type="PANTHER" id="PTHR47237">
    <property type="entry name" value="SLL0310 PROTEIN"/>
    <property type="match status" value="1"/>
</dbReference>
<dbReference type="RefSeq" id="WP_182550227.1">
    <property type="nucleotide sequence ID" value="NZ_JACGXN010000004.1"/>
</dbReference>
<evidence type="ECO:0000259" key="1">
    <source>
        <dbReference type="PROSITE" id="PS51186"/>
    </source>
</evidence>
<dbReference type="SUPFAM" id="SSF55729">
    <property type="entry name" value="Acyl-CoA N-acyltransferases (Nat)"/>
    <property type="match status" value="1"/>
</dbReference>
<dbReference type="AlphaFoldDB" id="A0A839EL98"/>
<gene>
    <name evidence="2" type="ORF">FHW16_003318</name>
</gene>
<dbReference type="GO" id="GO:0016747">
    <property type="term" value="F:acyltransferase activity, transferring groups other than amino-acyl groups"/>
    <property type="evidence" value="ECO:0007669"/>
    <property type="project" value="InterPro"/>
</dbReference>
<dbReference type="InterPro" id="IPR052729">
    <property type="entry name" value="Acyl/Acetyltrans_Enzymes"/>
</dbReference>
<name>A0A839EL98_9HYPH</name>
<dbReference type="PANTHER" id="PTHR47237:SF2">
    <property type="entry name" value="BLL4206 PROTEIN"/>
    <property type="match status" value="1"/>
</dbReference>
<dbReference type="Pfam" id="PF18014">
    <property type="entry name" value="Acetyltransf_18"/>
    <property type="match status" value="1"/>
</dbReference>
<proteinExistence type="predicted"/>
<dbReference type="InterPro" id="IPR016181">
    <property type="entry name" value="Acyl_CoA_acyltransferase"/>
</dbReference>
<dbReference type="InterPro" id="IPR041496">
    <property type="entry name" value="YitH/HolE_GNAT"/>
</dbReference>
<keyword evidence="3" id="KW-1185">Reference proteome</keyword>
<dbReference type="PROSITE" id="PS51186">
    <property type="entry name" value="GNAT"/>
    <property type="match status" value="1"/>
</dbReference>
<keyword evidence="2" id="KW-0808">Transferase</keyword>
<dbReference type="CDD" id="cd04301">
    <property type="entry name" value="NAT_SF"/>
    <property type="match status" value="1"/>
</dbReference>
<accession>A0A839EL98</accession>
<evidence type="ECO:0000313" key="3">
    <source>
        <dbReference type="Proteomes" id="UP000549052"/>
    </source>
</evidence>